<organism evidence="3">
    <name type="scientific">Florenciella sp. virus SA2</name>
    <dbReference type="NCBI Taxonomy" id="3240092"/>
    <lineage>
        <taxon>Viruses</taxon>
    </lineage>
</organism>
<feature type="compositionally biased region" description="Low complexity" evidence="2">
    <location>
        <begin position="17"/>
        <end position="34"/>
    </location>
</feature>
<accession>A0AB39JF66</accession>
<proteinExistence type="predicted"/>
<feature type="region of interest" description="Disordered" evidence="2">
    <location>
        <begin position="1"/>
        <end position="49"/>
    </location>
</feature>
<feature type="coiled-coil region" evidence="1">
    <location>
        <begin position="65"/>
        <end position="92"/>
    </location>
</feature>
<keyword evidence="1" id="KW-0175">Coiled coil</keyword>
<gene>
    <name evidence="3" type="ORF">FloV-SA2_00202</name>
</gene>
<evidence type="ECO:0000256" key="2">
    <source>
        <dbReference type="SAM" id="MobiDB-lite"/>
    </source>
</evidence>
<evidence type="ECO:0000256" key="1">
    <source>
        <dbReference type="SAM" id="Coils"/>
    </source>
</evidence>
<protein>
    <submittedName>
        <fullName evidence="3">Uncharacterized protein</fullName>
    </submittedName>
</protein>
<dbReference type="EMBL" id="PP542043">
    <property type="protein sequence ID" value="XDO02021.1"/>
    <property type="molecule type" value="Genomic_DNA"/>
</dbReference>
<evidence type="ECO:0000313" key="3">
    <source>
        <dbReference type="EMBL" id="XDO02021.1"/>
    </source>
</evidence>
<name>A0AB39JF66_9VIRU</name>
<reference evidence="3" key="1">
    <citation type="submission" date="2024-03" db="EMBL/GenBank/DDBJ databases">
        <title>Eukaryotic viruses encode the ribosomal protein eL40.</title>
        <authorList>
            <person name="Thomy J."/>
            <person name="Schvarcz C.R."/>
            <person name="McBeain K.A."/>
            <person name="Edwards K.F."/>
            <person name="Steward G.F."/>
        </authorList>
    </citation>
    <scope>NUCLEOTIDE SEQUENCE</scope>
    <source>
        <strain evidence="3">FloV-SA2</strain>
    </source>
</reference>
<sequence length="139" mass="15429">MSGARANAAARRRRADSSNLNRNSSYAPSPSSNPRITNSPSAPSGVINVPKMTPTSMLLSHHKIIDNLQTVIENLNSKVEVLEKTILGLDNKPNSGLNDKELKQMKDDINEVKDHNLKVQKFSIEMNLNNIEQKKILVE</sequence>